<protein>
    <submittedName>
        <fullName evidence="2">Uncharacterized protein</fullName>
    </submittedName>
</protein>
<evidence type="ECO:0000313" key="2">
    <source>
        <dbReference type="EMBL" id="GIL66194.1"/>
    </source>
</evidence>
<feature type="transmembrane region" description="Helical" evidence="1">
    <location>
        <begin position="30"/>
        <end position="49"/>
    </location>
</feature>
<feature type="non-terminal residue" evidence="2">
    <location>
        <position position="1"/>
    </location>
</feature>
<accession>A0A8J4BQZ7</accession>
<keyword evidence="1" id="KW-0472">Membrane</keyword>
<proteinExistence type="predicted"/>
<feature type="transmembrane region" description="Helical" evidence="1">
    <location>
        <begin position="56"/>
        <end position="81"/>
    </location>
</feature>
<organism evidence="2 3">
    <name type="scientific">Volvox africanus</name>
    <dbReference type="NCBI Taxonomy" id="51714"/>
    <lineage>
        <taxon>Eukaryota</taxon>
        <taxon>Viridiplantae</taxon>
        <taxon>Chlorophyta</taxon>
        <taxon>core chlorophytes</taxon>
        <taxon>Chlorophyceae</taxon>
        <taxon>CS clade</taxon>
        <taxon>Chlamydomonadales</taxon>
        <taxon>Volvocaceae</taxon>
        <taxon>Volvox</taxon>
    </lineage>
</organism>
<dbReference type="Proteomes" id="UP000747399">
    <property type="component" value="Unassembled WGS sequence"/>
</dbReference>
<dbReference type="EMBL" id="BNCO01000082">
    <property type="protein sequence ID" value="GIL66194.1"/>
    <property type="molecule type" value="Genomic_DNA"/>
</dbReference>
<keyword evidence="1" id="KW-1133">Transmembrane helix</keyword>
<evidence type="ECO:0000313" key="3">
    <source>
        <dbReference type="Proteomes" id="UP000747399"/>
    </source>
</evidence>
<gene>
    <name evidence="2" type="ORF">Vafri_19788</name>
</gene>
<keyword evidence="1" id="KW-0812">Transmembrane</keyword>
<sequence length="210" mass="22564">KCAYLFASVYDIVASCHYALVGWAASIEHFVLLIECVSIMTMIAIYTFIERPSPSAVLVGILVGLIVLCSIAAISLAIMHYHESSISTKTMAVDLKAAVAAGPALPGVSSATNLKRGGTPVALGSDMGCFTTCKLRHKSNSCCSPMASNPDHMDISSIFDTQETMDSAMVQEILGSVDANHVRETQVLLRSYNWDLDELLQEEVNLGKAF</sequence>
<reference evidence="2" key="1">
    <citation type="journal article" date="2021" name="Proc. Natl. Acad. Sci. U.S.A.">
        <title>Three genomes in the algal genus Volvox reveal the fate of a haploid sex-determining region after a transition to homothallism.</title>
        <authorList>
            <person name="Yamamoto K."/>
            <person name="Hamaji T."/>
            <person name="Kawai-Toyooka H."/>
            <person name="Matsuzaki R."/>
            <person name="Takahashi F."/>
            <person name="Nishimura Y."/>
            <person name="Kawachi M."/>
            <person name="Noguchi H."/>
            <person name="Minakuchi Y."/>
            <person name="Umen J.G."/>
            <person name="Toyoda A."/>
            <person name="Nozaki H."/>
        </authorList>
    </citation>
    <scope>NUCLEOTIDE SEQUENCE</scope>
    <source>
        <strain evidence="2">NIES-3780</strain>
    </source>
</reference>
<comment type="caution">
    <text evidence="2">The sequence shown here is derived from an EMBL/GenBank/DDBJ whole genome shotgun (WGS) entry which is preliminary data.</text>
</comment>
<evidence type="ECO:0000256" key="1">
    <source>
        <dbReference type="SAM" id="Phobius"/>
    </source>
</evidence>
<name>A0A8J4BQZ7_9CHLO</name>
<keyword evidence="3" id="KW-1185">Reference proteome</keyword>
<dbReference type="AlphaFoldDB" id="A0A8J4BQZ7"/>